<accession>A0A344PKZ0</accession>
<sequence length="301" mass="31903">MSVHDAMVEACRAVGIVPPARPVPGRWVLADVEGKANGKGDGRVKLDPDGRGGVSWNHQTGQHARFRDQAAPASPARPRDLAREREQEADRRAVAAIYAALVGASRQERHAYLARKGFPEERGLVLEDARAVLPATGMGPRVAAALPEGEGPLLLIPGRAGGEVTTVQFITAEGIKKNILGGRMGAAAHRIATGRETWVCEGIATALSVRAALRLLGRSATVLSAFSAQNVAKVAGAIPGAIIAADHDKTVDVFGTGTGEHYARQSGCRWVMPPEMGDWNDHHTRHGLRAVALLLREVKPP</sequence>
<dbReference type="EMBL" id="CP030918">
    <property type="protein sequence ID" value="AXC50045.1"/>
    <property type="molecule type" value="Genomic_DNA"/>
</dbReference>
<feature type="compositionally biased region" description="Basic and acidic residues" evidence="1">
    <location>
        <begin position="38"/>
        <end position="50"/>
    </location>
</feature>
<evidence type="ECO:0000313" key="4">
    <source>
        <dbReference type="Proteomes" id="UP000252023"/>
    </source>
</evidence>
<reference evidence="4" key="1">
    <citation type="submission" date="2018-07" db="EMBL/GenBank/DDBJ databases">
        <title>Genome sequencing of Paracoccus sp. SC2-6.</title>
        <authorList>
            <person name="Heo J."/>
            <person name="Kim S.-J."/>
            <person name="Kwon S.-W."/>
        </authorList>
    </citation>
    <scope>NUCLEOTIDE SEQUENCE [LARGE SCALE GENOMIC DNA]</scope>
    <source>
        <strain evidence="4">SC2-6</strain>
    </source>
</reference>
<evidence type="ECO:0000256" key="1">
    <source>
        <dbReference type="SAM" id="MobiDB-lite"/>
    </source>
</evidence>
<evidence type="ECO:0000259" key="2">
    <source>
        <dbReference type="Pfam" id="PF13362"/>
    </source>
</evidence>
<feature type="domain" description="Toprim" evidence="2">
    <location>
        <begin position="198"/>
        <end position="287"/>
    </location>
</feature>
<dbReference type="OrthoDB" id="7957942at2"/>
<dbReference type="InterPro" id="IPR006171">
    <property type="entry name" value="TOPRIM_dom"/>
</dbReference>
<name>A0A344PKZ0_9RHOB</name>
<organism evidence="3 4">
    <name type="scientific">Paracoccus suum</name>
    <dbReference type="NCBI Taxonomy" id="2259340"/>
    <lineage>
        <taxon>Bacteria</taxon>
        <taxon>Pseudomonadati</taxon>
        <taxon>Pseudomonadota</taxon>
        <taxon>Alphaproteobacteria</taxon>
        <taxon>Rhodobacterales</taxon>
        <taxon>Paracoccaceae</taxon>
        <taxon>Paracoccus</taxon>
    </lineage>
</organism>
<proteinExistence type="predicted"/>
<dbReference type="Proteomes" id="UP000252023">
    <property type="component" value="Chromosome"/>
</dbReference>
<protein>
    <recommendedName>
        <fullName evidence="2">Toprim domain-containing protein</fullName>
    </recommendedName>
</protein>
<feature type="region of interest" description="Disordered" evidence="1">
    <location>
        <begin position="38"/>
        <end position="87"/>
    </location>
</feature>
<dbReference type="AlphaFoldDB" id="A0A344PKZ0"/>
<dbReference type="KEGG" id="pars:DRW48_10400"/>
<gene>
    <name evidence="3" type="ORF">DRW48_10400</name>
</gene>
<keyword evidence="4" id="KW-1185">Reference proteome</keyword>
<evidence type="ECO:0000313" key="3">
    <source>
        <dbReference type="EMBL" id="AXC50045.1"/>
    </source>
</evidence>
<dbReference type="RefSeq" id="WP_114076364.1">
    <property type="nucleotide sequence ID" value="NZ_CP030918.1"/>
</dbReference>
<feature type="compositionally biased region" description="Basic and acidic residues" evidence="1">
    <location>
        <begin position="77"/>
        <end position="87"/>
    </location>
</feature>
<dbReference type="Pfam" id="PF13362">
    <property type="entry name" value="Toprim_3"/>
    <property type="match status" value="1"/>
</dbReference>